<dbReference type="PANTHER" id="PTHR10668:SF105">
    <property type="entry name" value="DEHYDROGENASE-RELATED"/>
    <property type="match status" value="1"/>
</dbReference>
<dbReference type="HOGENOM" id="CLU_019327_1_1_10"/>
<evidence type="ECO:0000313" key="2">
    <source>
        <dbReference type="Proteomes" id="UP000002774"/>
    </source>
</evidence>
<reference evidence="1" key="1">
    <citation type="submission" date="2011-09" db="EMBL/GenBank/DDBJ databases">
        <title>The permanent draft genome of Mucilaginibacter paludis DSM 18603.</title>
        <authorList>
            <consortium name="US DOE Joint Genome Institute (JGI-PGF)"/>
            <person name="Lucas S."/>
            <person name="Han J."/>
            <person name="Lapidus A."/>
            <person name="Bruce D."/>
            <person name="Goodwin L."/>
            <person name="Pitluck S."/>
            <person name="Peters L."/>
            <person name="Kyrpides N."/>
            <person name="Mavromatis K."/>
            <person name="Ivanova N."/>
            <person name="Mikhailova N."/>
            <person name="Held B."/>
            <person name="Detter J.C."/>
            <person name="Tapia R."/>
            <person name="Han C."/>
            <person name="Land M."/>
            <person name="Hauser L."/>
            <person name="Markowitz V."/>
            <person name="Cheng J.-F."/>
            <person name="Hugenholtz P."/>
            <person name="Woyke T."/>
            <person name="Wu D."/>
            <person name="Tindall B."/>
            <person name="Brambilla E."/>
            <person name="Klenk H.-P."/>
            <person name="Eisen J.A."/>
        </authorList>
    </citation>
    <scope>NUCLEOTIDE SEQUENCE [LARGE SCALE GENOMIC DNA]</scope>
    <source>
        <strain evidence="1">DSM 18603</strain>
    </source>
</reference>
<dbReference type="PRINTS" id="PR00411">
    <property type="entry name" value="PNDRDTASEI"/>
</dbReference>
<dbReference type="InterPro" id="IPR036188">
    <property type="entry name" value="FAD/NAD-bd_sf"/>
</dbReference>
<dbReference type="Gene3D" id="3.50.50.60">
    <property type="entry name" value="FAD/NAD(P)-binding domain"/>
    <property type="match status" value="1"/>
</dbReference>
<organism evidence="1 2">
    <name type="scientific">Mucilaginibacter paludis DSM 18603</name>
    <dbReference type="NCBI Taxonomy" id="714943"/>
    <lineage>
        <taxon>Bacteria</taxon>
        <taxon>Pseudomonadati</taxon>
        <taxon>Bacteroidota</taxon>
        <taxon>Sphingobacteriia</taxon>
        <taxon>Sphingobacteriales</taxon>
        <taxon>Sphingobacteriaceae</taxon>
        <taxon>Mucilaginibacter</taxon>
    </lineage>
</organism>
<keyword evidence="2" id="KW-1185">Reference proteome</keyword>
<dbReference type="SUPFAM" id="SSF51905">
    <property type="entry name" value="FAD/NAD(P)-binding domain"/>
    <property type="match status" value="1"/>
</dbReference>
<dbReference type="EMBL" id="CM001403">
    <property type="protein sequence ID" value="EHQ29442.1"/>
    <property type="molecule type" value="Genomic_DNA"/>
</dbReference>
<dbReference type="AlphaFoldDB" id="H1Y964"/>
<dbReference type="Pfam" id="PF13450">
    <property type="entry name" value="NAD_binding_8"/>
    <property type="match status" value="1"/>
</dbReference>
<sequence>MKMDKREYDAIVVGSGPNGLSAAIAMQQSGLSVLLLEGKHSIGGGLRSAELTLPGFIHDICSAVHPLAAGSPFFKTLPLDRYGLQYIVPAHPAAHPLDDGRAAVLYHSVTQTAASLGADQHAYLDMMEPVVKAWPLIAADVLGPLHYPRHPLALARFGLPALTSALSLTKRFNTVQAKSLFAGMAAHSIQPLSNLATSAIGLVLMATGHLQGWPIPKGGSQTIADALADYFLAIGGKIETGFYVKSLTQLPSSHAVLFDVTPQQLLQIAGHKFSAIYKWQLERYRYGMGVFKIDWALDGAIPFTAPECLQAGTIHIGGTIDEIASAEQQTNRGFQPDKPFVLLAQQSKFDPSRAPNGKHTGWAYCHVPNGSKVDMTNAIEKQVQRFAPGFRDTILARHTMNTQEMEEYNPNYIGGDINGGVIDLSQLFTRPALRWSPYKTSAKGIYICSSSTPPGGGVHGMCGYYSAKRVLKDVFGMKMKPLGM</sequence>
<dbReference type="Proteomes" id="UP000002774">
    <property type="component" value="Chromosome"/>
</dbReference>
<dbReference type="PANTHER" id="PTHR10668">
    <property type="entry name" value="PHYTOENE DEHYDROGENASE"/>
    <property type="match status" value="1"/>
</dbReference>
<dbReference type="STRING" id="714943.Mucpa_5368"/>
<gene>
    <name evidence="1" type="ORF">Mucpa_5368</name>
</gene>
<dbReference type="eggNOG" id="COG1233">
    <property type="taxonomic scope" value="Bacteria"/>
</dbReference>
<proteinExistence type="predicted"/>
<protein>
    <submittedName>
        <fullName evidence="1">Fumarate reductase/succinate dehydrogenase flavoprotein domain protein</fullName>
    </submittedName>
</protein>
<accession>H1Y964</accession>
<name>H1Y964_9SPHI</name>
<evidence type="ECO:0000313" key="1">
    <source>
        <dbReference type="EMBL" id="EHQ29442.1"/>
    </source>
</evidence>